<dbReference type="AlphaFoldDB" id="A0A0E9T3M5"/>
<protein>
    <submittedName>
        <fullName evidence="1">Uncharacterized protein</fullName>
    </submittedName>
</protein>
<reference evidence="1" key="2">
    <citation type="journal article" date="2015" name="Fish Shellfish Immunol.">
        <title>Early steps in the European eel (Anguilla anguilla)-Vibrio vulnificus interaction in the gills: Role of the RtxA13 toxin.</title>
        <authorList>
            <person name="Callol A."/>
            <person name="Pajuelo D."/>
            <person name="Ebbesson L."/>
            <person name="Teles M."/>
            <person name="MacKenzie S."/>
            <person name="Amaro C."/>
        </authorList>
    </citation>
    <scope>NUCLEOTIDE SEQUENCE</scope>
</reference>
<sequence>MCPLESGNVVWVLWQHCLCCGEGPNGSDSQPEFSNAKGTLCIVHPGYR</sequence>
<dbReference type="EMBL" id="GBXM01060997">
    <property type="protein sequence ID" value="JAH47580.1"/>
    <property type="molecule type" value="Transcribed_RNA"/>
</dbReference>
<evidence type="ECO:0000313" key="1">
    <source>
        <dbReference type="EMBL" id="JAH47580.1"/>
    </source>
</evidence>
<proteinExistence type="predicted"/>
<reference evidence="1" key="1">
    <citation type="submission" date="2014-11" db="EMBL/GenBank/DDBJ databases">
        <authorList>
            <person name="Amaro Gonzalez C."/>
        </authorList>
    </citation>
    <scope>NUCLEOTIDE SEQUENCE</scope>
</reference>
<accession>A0A0E9T3M5</accession>
<name>A0A0E9T3M5_ANGAN</name>
<organism evidence="1">
    <name type="scientific">Anguilla anguilla</name>
    <name type="common">European freshwater eel</name>
    <name type="synonym">Muraena anguilla</name>
    <dbReference type="NCBI Taxonomy" id="7936"/>
    <lineage>
        <taxon>Eukaryota</taxon>
        <taxon>Metazoa</taxon>
        <taxon>Chordata</taxon>
        <taxon>Craniata</taxon>
        <taxon>Vertebrata</taxon>
        <taxon>Euteleostomi</taxon>
        <taxon>Actinopterygii</taxon>
        <taxon>Neopterygii</taxon>
        <taxon>Teleostei</taxon>
        <taxon>Anguilliformes</taxon>
        <taxon>Anguillidae</taxon>
        <taxon>Anguilla</taxon>
    </lineage>
</organism>